<gene>
    <name evidence="2" type="ORF">QBC34DRAFT_378023</name>
</gene>
<feature type="signal peptide" evidence="1">
    <location>
        <begin position="1"/>
        <end position="25"/>
    </location>
</feature>
<keyword evidence="1" id="KW-0732">Signal</keyword>
<sequence length="96" mass="10513">MKLSYVFFISLQALTAAANPTKSHAQLIKDEVLQLSSRDLANGTDVEAQACNYGNCDGCLERFSYCVQCNSWTSPPSACVNWCVSQPVSMLSIRKS</sequence>
<evidence type="ECO:0000313" key="2">
    <source>
        <dbReference type="EMBL" id="KAK4451612.1"/>
    </source>
</evidence>
<name>A0AAV9GW27_9PEZI</name>
<reference evidence="2" key="2">
    <citation type="submission" date="2023-05" db="EMBL/GenBank/DDBJ databases">
        <authorList>
            <consortium name="Lawrence Berkeley National Laboratory"/>
            <person name="Steindorff A."/>
            <person name="Hensen N."/>
            <person name="Bonometti L."/>
            <person name="Westerberg I."/>
            <person name="Brannstrom I.O."/>
            <person name="Guillou S."/>
            <person name="Cros-Aarteil S."/>
            <person name="Calhoun S."/>
            <person name="Haridas S."/>
            <person name="Kuo A."/>
            <person name="Mondo S."/>
            <person name="Pangilinan J."/>
            <person name="Riley R."/>
            <person name="Labutti K."/>
            <person name="Andreopoulos B."/>
            <person name="Lipzen A."/>
            <person name="Chen C."/>
            <person name="Yanf M."/>
            <person name="Daum C."/>
            <person name="Ng V."/>
            <person name="Clum A."/>
            <person name="Ohm R."/>
            <person name="Martin F."/>
            <person name="Silar P."/>
            <person name="Natvig D."/>
            <person name="Lalanne C."/>
            <person name="Gautier V."/>
            <person name="Ament-Velasquez S.L."/>
            <person name="Kruys A."/>
            <person name="Hutchinson M.I."/>
            <person name="Powell A.J."/>
            <person name="Barry K."/>
            <person name="Miller A.N."/>
            <person name="Grigoriev I.V."/>
            <person name="Debuchy R."/>
            <person name="Gladieux P."/>
            <person name="Thoren M.H."/>
            <person name="Johannesson H."/>
        </authorList>
    </citation>
    <scope>NUCLEOTIDE SEQUENCE</scope>
    <source>
        <strain evidence="2">PSN243</strain>
    </source>
</reference>
<comment type="caution">
    <text evidence="2">The sequence shown here is derived from an EMBL/GenBank/DDBJ whole genome shotgun (WGS) entry which is preliminary data.</text>
</comment>
<protein>
    <submittedName>
        <fullName evidence="2">Uncharacterized protein</fullName>
    </submittedName>
</protein>
<organism evidence="2 3">
    <name type="scientific">Podospora aff. communis PSN243</name>
    <dbReference type="NCBI Taxonomy" id="3040156"/>
    <lineage>
        <taxon>Eukaryota</taxon>
        <taxon>Fungi</taxon>
        <taxon>Dikarya</taxon>
        <taxon>Ascomycota</taxon>
        <taxon>Pezizomycotina</taxon>
        <taxon>Sordariomycetes</taxon>
        <taxon>Sordariomycetidae</taxon>
        <taxon>Sordariales</taxon>
        <taxon>Podosporaceae</taxon>
        <taxon>Podospora</taxon>
    </lineage>
</organism>
<proteinExistence type="predicted"/>
<dbReference type="EMBL" id="MU865927">
    <property type="protein sequence ID" value="KAK4451612.1"/>
    <property type="molecule type" value="Genomic_DNA"/>
</dbReference>
<keyword evidence="3" id="KW-1185">Reference proteome</keyword>
<evidence type="ECO:0000256" key="1">
    <source>
        <dbReference type="SAM" id="SignalP"/>
    </source>
</evidence>
<feature type="chain" id="PRO_5043485528" evidence="1">
    <location>
        <begin position="26"/>
        <end position="96"/>
    </location>
</feature>
<dbReference type="Proteomes" id="UP001321760">
    <property type="component" value="Unassembled WGS sequence"/>
</dbReference>
<accession>A0AAV9GW27</accession>
<dbReference type="AlphaFoldDB" id="A0AAV9GW27"/>
<reference evidence="2" key="1">
    <citation type="journal article" date="2023" name="Mol. Phylogenet. Evol.">
        <title>Genome-scale phylogeny and comparative genomics of the fungal order Sordariales.</title>
        <authorList>
            <person name="Hensen N."/>
            <person name="Bonometti L."/>
            <person name="Westerberg I."/>
            <person name="Brannstrom I.O."/>
            <person name="Guillou S."/>
            <person name="Cros-Aarteil S."/>
            <person name="Calhoun S."/>
            <person name="Haridas S."/>
            <person name="Kuo A."/>
            <person name="Mondo S."/>
            <person name="Pangilinan J."/>
            <person name="Riley R."/>
            <person name="LaButti K."/>
            <person name="Andreopoulos B."/>
            <person name="Lipzen A."/>
            <person name="Chen C."/>
            <person name="Yan M."/>
            <person name="Daum C."/>
            <person name="Ng V."/>
            <person name="Clum A."/>
            <person name="Steindorff A."/>
            <person name="Ohm R.A."/>
            <person name="Martin F."/>
            <person name="Silar P."/>
            <person name="Natvig D.O."/>
            <person name="Lalanne C."/>
            <person name="Gautier V."/>
            <person name="Ament-Velasquez S.L."/>
            <person name="Kruys A."/>
            <person name="Hutchinson M.I."/>
            <person name="Powell A.J."/>
            <person name="Barry K."/>
            <person name="Miller A.N."/>
            <person name="Grigoriev I.V."/>
            <person name="Debuchy R."/>
            <person name="Gladieux P."/>
            <person name="Hiltunen Thoren M."/>
            <person name="Johannesson H."/>
        </authorList>
    </citation>
    <scope>NUCLEOTIDE SEQUENCE</scope>
    <source>
        <strain evidence="2">PSN243</strain>
    </source>
</reference>
<evidence type="ECO:0000313" key="3">
    <source>
        <dbReference type="Proteomes" id="UP001321760"/>
    </source>
</evidence>